<protein>
    <submittedName>
        <fullName evidence="1">Uncharacterized protein</fullName>
    </submittedName>
</protein>
<comment type="caution">
    <text evidence="1">The sequence shown here is derived from an EMBL/GenBank/DDBJ whole genome shotgun (WGS) entry which is preliminary data.</text>
</comment>
<dbReference type="Proteomes" id="UP001177260">
    <property type="component" value="Unassembled WGS sequence"/>
</dbReference>
<name>A0ACC3B1C1_9EURO</name>
<sequence length="265" mass="29244">MPSIISSDRRHIAIAELIIFSIIQVVQFYTRFIQEWQYWHHDRRKSLPRCTMYSWMGLLGVLAQLRIAGSAMVISNANPGQSMLIAENVLQGIGLSPLMFEVSLVLLRSGQAGRTGPGDSRYPKQIRFALTLFRFPIFFSIVLVVVGASIPNRICKIVGSIMLPIAFAFGCGLTVLLAVQYRAILPRAGHRCVLLVLVALPFLVVRVAHFLLAEFGPRKFSSAVGDTGVTVGMGLVMEVLITMCLWAARAVAEPFWSVPIDTEAI</sequence>
<keyword evidence="2" id="KW-1185">Reference proteome</keyword>
<evidence type="ECO:0000313" key="1">
    <source>
        <dbReference type="EMBL" id="KAK1143918.1"/>
    </source>
</evidence>
<organism evidence="1 2">
    <name type="scientific">Aspergillus melleus</name>
    <dbReference type="NCBI Taxonomy" id="138277"/>
    <lineage>
        <taxon>Eukaryota</taxon>
        <taxon>Fungi</taxon>
        <taxon>Dikarya</taxon>
        <taxon>Ascomycota</taxon>
        <taxon>Pezizomycotina</taxon>
        <taxon>Eurotiomycetes</taxon>
        <taxon>Eurotiomycetidae</taxon>
        <taxon>Eurotiales</taxon>
        <taxon>Aspergillaceae</taxon>
        <taxon>Aspergillus</taxon>
        <taxon>Aspergillus subgen. Circumdati</taxon>
    </lineage>
</organism>
<evidence type="ECO:0000313" key="2">
    <source>
        <dbReference type="Proteomes" id="UP001177260"/>
    </source>
</evidence>
<dbReference type="EMBL" id="JAOPJF010000035">
    <property type="protein sequence ID" value="KAK1143918.1"/>
    <property type="molecule type" value="Genomic_DNA"/>
</dbReference>
<accession>A0ACC3B1C1</accession>
<gene>
    <name evidence="1" type="ORF">N8T08_006033</name>
</gene>
<proteinExistence type="predicted"/>
<reference evidence="1 2" key="1">
    <citation type="journal article" date="2023" name="ACS Omega">
        <title>Identification of the Neoaspergillic Acid Biosynthesis Gene Cluster by Establishing an In Vitro CRISPR-Ribonucleoprotein Genetic System in Aspergillus melleus.</title>
        <authorList>
            <person name="Yuan B."/>
            <person name="Grau M.F."/>
            <person name="Murata R.M."/>
            <person name="Torok T."/>
            <person name="Venkateswaran K."/>
            <person name="Stajich J.E."/>
            <person name="Wang C.C.C."/>
        </authorList>
    </citation>
    <scope>NUCLEOTIDE SEQUENCE [LARGE SCALE GENOMIC DNA]</scope>
    <source>
        <strain evidence="1 2">IMV 1140</strain>
    </source>
</reference>